<dbReference type="InterPro" id="IPR050469">
    <property type="entry name" value="Diguanylate_Cyclase"/>
</dbReference>
<feature type="transmembrane region" description="Helical" evidence="4">
    <location>
        <begin position="48"/>
        <end position="68"/>
    </location>
</feature>
<proteinExistence type="predicted"/>
<evidence type="ECO:0000256" key="2">
    <source>
        <dbReference type="ARBA" id="ARBA00034247"/>
    </source>
</evidence>
<feature type="transmembrane region" description="Helical" evidence="4">
    <location>
        <begin position="216"/>
        <end position="234"/>
    </location>
</feature>
<sequence length="421" mass="46348">MSSTTSPYCRFLSCKALHKSTYWDVSHLKPEDYGLDLPMPPARSSSTLPIKLAALLLVCFIALSWSLVQREHEQNSEEMSKHLHMSAWLLEQALQPHLRQPSASTDLTQDYAFLTTLQTQVLQSLNCNLYIIDAGGHLLATGPQGGPMQTQRGQSLEQLPGLKSAVEQLAQGAPDASYQDHDGTHRLAARLLDNGRLIAIADMSEPSWYSDLGSPVYILTLAGIVLVLLVWRISNKALQEWQRQSLAQSIIDPLTTLPNRRGFELLASQGLKEAKRTKEELSVLLINLDLFARVNLNYGTHAGDTLLKHLSSLLRTTLRASDILCRWNGDEFIVLLKNSPADTALLVAEKLRSRVAEQKFNFSGEAVSLTVSIGVATLTSRDDLRSLLSRAAGTLTSAKEQGRDRIGYPHFSGNSTAGQPT</sequence>
<evidence type="ECO:0000313" key="7">
    <source>
        <dbReference type="Proteomes" id="UP000238196"/>
    </source>
</evidence>
<accession>A0A2S5KRZ9</accession>
<dbReference type="SUPFAM" id="SSF55073">
    <property type="entry name" value="Nucleotide cyclase"/>
    <property type="match status" value="1"/>
</dbReference>
<dbReference type="GO" id="GO:0005886">
    <property type="term" value="C:plasma membrane"/>
    <property type="evidence" value="ECO:0007669"/>
    <property type="project" value="TreeGrafter"/>
</dbReference>
<comment type="caution">
    <text evidence="6">The sequence shown here is derived from an EMBL/GenBank/DDBJ whole genome shotgun (WGS) entry which is preliminary data.</text>
</comment>
<dbReference type="InterPro" id="IPR000160">
    <property type="entry name" value="GGDEF_dom"/>
</dbReference>
<feature type="region of interest" description="Disordered" evidence="3">
    <location>
        <begin position="399"/>
        <end position="421"/>
    </location>
</feature>
<dbReference type="OrthoDB" id="5496380at2"/>
<evidence type="ECO:0000256" key="4">
    <source>
        <dbReference type="SAM" id="Phobius"/>
    </source>
</evidence>
<dbReference type="EC" id="2.7.7.65" evidence="1"/>
<dbReference type="GO" id="GO:0052621">
    <property type="term" value="F:diguanylate cyclase activity"/>
    <property type="evidence" value="ECO:0007669"/>
    <property type="project" value="UniProtKB-EC"/>
</dbReference>
<organism evidence="6 7">
    <name type="scientific">Proteobacteria bacterium 228</name>
    <dbReference type="NCBI Taxonomy" id="2083153"/>
    <lineage>
        <taxon>Bacteria</taxon>
        <taxon>Pseudomonadati</taxon>
        <taxon>Pseudomonadota</taxon>
    </lineage>
</organism>
<reference evidence="6 7" key="1">
    <citation type="submission" date="2018-02" db="EMBL/GenBank/DDBJ databases">
        <title>novel marine gammaproteobacteria from coastal saline agro ecosystem.</title>
        <authorList>
            <person name="Krishnan R."/>
            <person name="Ramesh Kumar N."/>
        </authorList>
    </citation>
    <scope>NUCLEOTIDE SEQUENCE [LARGE SCALE GENOMIC DNA]</scope>
    <source>
        <strain evidence="6 7">228</strain>
    </source>
</reference>
<dbReference type="NCBIfam" id="TIGR00254">
    <property type="entry name" value="GGDEF"/>
    <property type="match status" value="1"/>
</dbReference>
<dbReference type="InterPro" id="IPR029787">
    <property type="entry name" value="Nucleotide_cyclase"/>
</dbReference>
<dbReference type="SMART" id="SM00267">
    <property type="entry name" value="GGDEF"/>
    <property type="match status" value="1"/>
</dbReference>
<dbReference type="GO" id="GO:0043709">
    <property type="term" value="P:cell adhesion involved in single-species biofilm formation"/>
    <property type="evidence" value="ECO:0007669"/>
    <property type="project" value="TreeGrafter"/>
</dbReference>
<dbReference type="Gene3D" id="3.30.70.270">
    <property type="match status" value="1"/>
</dbReference>
<dbReference type="AlphaFoldDB" id="A0A2S5KRZ9"/>
<dbReference type="PANTHER" id="PTHR45138">
    <property type="entry name" value="REGULATORY COMPONENTS OF SENSORY TRANSDUCTION SYSTEM"/>
    <property type="match status" value="1"/>
</dbReference>
<dbReference type="GO" id="GO:1902201">
    <property type="term" value="P:negative regulation of bacterial-type flagellum-dependent cell motility"/>
    <property type="evidence" value="ECO:0007669"/>
    <property type="project" value="TreeGrafter"/>
</dbReference>
<dbReference type="PROSITE" id="PS50887">
    <property type="entry name" value="GGDEF"/>
    <property type="match status" value="1"/>
</dbReference>
<dbReference type="InterPro" id="IPR043128">
    <property type="entry name" value="Rev_trsase/Diguanyl_cyclase"/>
</dbReference>
<name>A0A2S5KRZ9_9PROT</name>
<protein>
    <recommendedName>
        <fullName evidence="1">diguanylate cyclase</fullName>
        <ecNumber evidence="1">2.7.7.65</ecNumber>
    </recommendedName>
</protein>
<keyword evidence="4" id="KW-0472">Membrane</keyword>
<evidence type="ECO:0000256" key="1">
    <source>
        <dbReference type="ARBA" id="ARBA00012528"/>
    </source>
</evidence>
<evidence type="ECO:0000256" key="3">
    <source>
        <dbReference type="SAM" id="MobiDB-lite"/>
    </source>
</evidence>
<dbReference type="Proteomes" id="UP000238196">
    <property type="component" value="Unassembled WGS sequence"/>
</dbReference>
<keyword evidence="4" id="KW-1133">Transmembrane helix</keyword>
<evidence type="ECO:0000313" key="6">
    <source>
        <dbReference type="EMBL" id="PPC77036.1"/>
    </source>
</evidence>
<dbReference type="EMBL" id="PRLP01000035">
    <property type="protein sequence ID" value="PPC77036.1"/>
    <property type="molecule type" value="Genomic_DNA"/>
</dbReference>
<feature type="compositionally biased region" description="Polar residues" evidence="3">
    <location>
        <begin position="412"/>
        <end position="421"/>
    </location>
</feature>
<dbReference type="CDD" id="cd01949">
    <property type="entry name" value="GGDEF"/>
    <property type="match status" value="1"/>
</dbReference>
<gene>
    <name evidence="6" type="ORF">C4K68_11460</name>
</gene>
<evidence type="ECO:0000259" key="5">
    <source>
        <dbReference type="PROSITE" id="PS50887"/>
    </source>
</evidence>
<dbReference type="PANTHER" id="PTHR45138:SF9">
    <property type="entry name" value="DIGUANYLATE CYCLASE DGCM-RELATED"/>
    <property type="match status" value="1"/>
</dbReference>
<keyword evidence="4" id="KW-0812">Transmembrane</keyword>
<comment type="catalytic activity">
    <reaction evidence="2">
        <text>2 GTP = 3',3'-c-di-GMP + 2 diphosphate</text>
        <dbReference type="Rhea" id="RHEA:24898"/>
        <dbReference type="ChEBI" id="CHEBI:33019"/>
        <dbReference type="ChEBI" id="CHEBI:37565"/>
        <dbReference type="ChEBI" id="CHEBI:58805"/>
        <dbReference type="EC" id="2.7.7.65"/>
    </reaction>
</comment>
<feature type="domain" description="GGDEF" evidence="5">
    <location>
        <begin position="279"/>
        <end position="411"/>
    </location>
</feature>
<dbReference type="Pfam" id="PF00990">
    <property type="entry name" value="GGDEF"/>
    <property type="match status" value="1"/>
</dbReference>